<dbReference type="Proteomes" id="UP001302812">
    <property type="component" value="Unassembled WGS sequence"/>
</dbReference>
<feature type="region of interest" description="Disordered" evidence="1">
    <location>
        <begin position="75"/>
        <end position="101"/>
    </location>
</feature>
<feature type="compositionally biased region" description="Low complexity" evidence="1">
    <location>
        <begin position="194"/>
        <end position="205"/>
    </location>
</feature>
<evidence type="ECO:0000313" key="2">
    <source>
        <dbReference type="EMBL" id="KAK4110600.1"/>
    </source>
</evidence>
<feature type="region of interest" description="Disordered" evidence="1">
    <location>
        <begin position="124"/>
        <end position="215"/>
    </location>
</feature>
<feature type="region of interest" description="Disordered" evidence="1">
    <location>
        <begin position="280"/>
        <end position="343"/>
    </location>
</feature>
<feature type="compositionally biased region" description="Basic and acidic residues" evidence="1">
    <location>
        <begin position="332"/>
        <end position="343"/>
    </location>
</feature>
<feature type="region of interest" description="Disordered" evidence="1">
    <location>
        <begin position="29"/>
        <end position="52"/>
    </location>
</feature>
<feature type="compositionally biased region" description="Polar residues" evidence="1">
    <location>
        <begin position="307"/>
        <end position="317"/>
    </location>
</feature>
<gene>
    <name evidence="2" type="ORF">N656DRAFT_799738</name>
</gene>
<reference evidence="2" key="1">
    <citation type="journal article" date="2023" name="Mol. Phylogenet. Evol.">
        <title>Genome-scale phylogeny and comparative genomics of the fungal order Sordariales.</title>
        <authorList>
            <person name="Hensen N."/>
            <person name="Bonometti L."/>
            <person name="Westerberg I."/>
            <person name="Brannstrom I.O."/>
            <person name="Guillou S."/>
            <person name="Cros-Aarteil S."/>
            <person name="Calhoun S."/>
            <person name="Haridas S."/>
            <person name="Kuo A."/>
            <person name="Mondo S."/>
            <person name="Pangilinan J."/>
            <person name="Riley R."/>
            <person name="LaButti K."/>
            <person name="Andreopoulos B."/>
            <person name="Lipzen A."/>
            <person name="Chen C."/>
            <person name="Yan M."/>
            <person name="Daum C."/>
            <person name="Ng V."/>
            <person name="Clum A."/>
            <person name="Steindorff A."/>
            <person name="Ohm R.A."/>
            <person name="Martin F."/>
            <person name="Silar P."/>
            <person name="Natvig D.O."/>
            <person name="Lalanne C."/>
            <person name="Gautier V."/>
            <person name="Ament-Velasquez S.L."/>
            <person name="Kruys A."/>
            <person name="Hutchinson M.I."/>
            <person name="Powell A.J."/>
            <person name="Barry K."/>
            <person name="Miller A.N."/>
            <person name="Grigoriev I.V."/>
            <person name="Debuchy R."/>
            <person name="Gladieux P."/>
            <person name="Hiltunen Thoren M."/>
            <person name="Johannesson H."/>
        </authorList>
    </citation>
    <scope>NUCLEOTIDE SEQUENCE</scope>
    <source>
        <strain evidence="2">CBS 508.74</strain>
    </source>
</reference>
<accession>A0AAN6QN86</accession>
<dbReference type="AlphaFoldDB" id="A0AAN6QN86"/>
<comment type="caution">
    <text evidence="2">The sequence shown here is derived from an EMBL/GenBank/DDBJ whole genome shotgun (WGS) entry which is preliminary data.</text>
</comment>
<keyword evidence="3" id="KW-1185">Reference proteome</keyword>
<name>A0AAN6QN86_9PEZI</name>
<dbReference type="GeneID" id="89942037"/>
<protein>
    <submittedName>
        <fullName evidence="2">Uncharacterized protein</fullName>
    </submittedName>
</protein>
<evidence type="ECO:0000313" key="3">
    <source>
        <dbReference type="Proteomes" id="UP001302812"/>
    </source>
</evidence>
<sequence>MPPKNREYYLGTSPGQDFAWLTFRAPTLAQHPENKAEPTPTYTVPKHQRTTMPPITEEPAQALMLPANIKAKAGAVATKSEAAKSKKAKPPKAAPRRAGPWSDWYVSEDRHYFWRARKTPSETWDYQYKPSYQEQPRPAAASSTTPRSKAKQQPSSPSPGPAPTSPTRVPNFDSPKTSWPTIITTSTGYPTEVSASSSRTLSTLAREVEEGSGETASLDLVPIVVTARPQPARSKHSKRPVGPVLRLIQESRSRRSKSEVNKSTVAVTAFTAAAGTTALSNDDRAKGKNKQQGQGDGAVHDGHDHSSNGYNTHSNLPTKARAAYAKKLHAKVKSEKELKADPKRRVRTWLKGVELDTAPLPLDEWGFPIYR</sequence>
<reference evidence="2" key="2">
    <citation type="submission" date="2023-05" db="EMBL/GenBank/DDBJ databases">
        <authorList>
            <consortium name="Lawrence Berkeley National Laboratory"/>
            <person name="Steindorff A."/>
            <person name="Hensen N."/>
            <person name="Bonometti L."/>
            <person name="Westerberg I."/>
            <person name="Brannstrom I.O."/>
            <person name="Guillou S."/>
            <person name="Cros-Aarteil S."/>
            <person name="Calhoun S."/>
            <person name="Haridas S."/>
            <person name="Kuo A."/>
            <person name="Mondo S."/>
            <person name="Pangilinan J."/>
            <person name="Riley R."/>
            <person name="Labutti K."/>
            <person name="Andreopoulos B."/>
            <person name="Lipzen A."/>
            <person name="Chen C."/>
            <person name="Yanf M."/>
            <person name="Daum C."/>
            <person name="Ng V."/>
            <person name="Clum A."/>
            <person name="Ohm R."/>
            <person name="Martin F."/>
            <person name="Silar P."/>
            <person name="Natvig D."/>
            <person name="Lalanne C."/>
            <person name="Gautier V."/>
            <person name="Ament-Velasquez S.L."/>
            <person name="Kruys A."/>
            <person name="Hutchinson M.I."/>
            <person name="Powell A.J."/>
            <person name="Barry K."/>
            <person name="Miller A.N."/>
            <person name="Grigoriev I.V."/>
            <person name="Debuchy R."/>
            <person name="Gladieux P."/>
            <person name="Thoren M.H."/>
            <person name="Johannesson H."/>
        </authorList>
    </citation>
    <scope>NUCLEOTIDE SEQUENCE</scope>
    <source>
        <strain evidence="2">CBS 508.74</strain>
    </source>
</reference>
<dbReference type="EMBL" id="MU853349">
    <property type="protein sequence ID" value="KAK4110600.1"/>
    <property type="molecule type" value="Genomic_DNA"/>
</dbReference>
<organism evidence="2 3">
    <name type="scientific">Canariomyces notabilis</name>
    <dbReference type="NCBI Taxonomy" id="2074819"/>
    <lineage>
        <taxon>Eukaryota</taxon>
        <taxon>Fungi</taxon>
        <taxon>Dikarya</taxon>
        <taxon>Ascomycota</taxon>
        <taxon>Pezizomycotina</taxon>
        <taxon>Sordariomycetes</taxon>
        <taxon>Sordariomycetidae</taxon>
        <taxon>Sordariales</taxon>
        <taxon>Chaetomiaceae</taxon>
        <taxon>Canariomyces</taxon>
    </lineage>
</organism>
<evidence type="ECO:0000256" key="1">
    <source>
        <dbReference type="SAM" id="MobiDB-lite"/>
    </source>
</evidence>
<dbReference type="RefSeq" id="XP_064668170.1">
    <property type="nucleotide sequence ID" value="XM_064817912.1"/>
</dbReference>
<feature type="compositionally biased region" description="Polar residues" evidence="1">
    <location>
        <begin position="174"/>
        <end position="189"/>
    </location>
</feature>
<proteinExistence type="predicted"/>